<dbReference type="InterPro" id="IPR013083">
    <property type="entry name" value="Znf_RING/FYVE/PHD"/>
</dbReference>
<evidence type="ECO:0000256" key="1">
    <source>
        <dbReference type="ARBA" id="ARBA00022771"/>
    </source>
</evidence>
<dbReference type="AlphaFoldDB" id="A0A7I8VZZ6"/>
<dbReference type="Pfam" id="PF13639">
    <property type="entry name" value="zf-RING_2"/>
    <property type="match status" value="1"/>
</dbReference>
<gene>
    <name evidence="6" type="ORF">DGYR_LOCUS9167</name>
</gene>
<evidence type="ECO:0000313" key="6">
    <source>
        <dbReference type="EMBL" id="CAD5121181.1"/>
    </source>
</evidence>
<keyword evidence="2" id="KW-0862">Zinc</keyword>
<dbReference type="GO" id="GO:0008270">
    <property type="term" value="F:zinc ion binding"/>
    <property type="evidence" value="ECO:0007669"/>
    <property type="project" value="UniProtKB-KW"/>
</dbReference>
<accession>A0A7I8VZZ6</accession>
<dbReference type="EMBL" id="CAJFCJ010000014">
    <property type="protein sequence ID" value="CAD5121181.1"/>
    <property type="molecule type" value="Genomic_DNA"/>
</dbReference>
<dbReference type="OrthoDB" id="8062037at2759"/>
<dbReference type="SMART" id="SM00184">
    <property type="entry name" value="RING"/>
    <property type="match status" value="2"/>
</dbReference>
<proteinExistence type="predicted"/>
<evidence type="ECO:0000256" key="3">
    <source>
        <dbReference type="PROSITE-ProRule" id="PRU00175"/>
    </source>
</evidence>
<sequence>MASYSSDSSTPPSSPQWKVDSFSETNDQRRLCKICLKQWDSKNARKLACMHVFHEECLNSQATIKSTTFVCPVCSTRVAWPKTGASSLIKHDDNSCCINYSDSFIDEPSPKFRCSLNDRKVVDMVCITCNYEPICSGCISKHSGKGHHSIAMEEKFNYIHNFQHECMETIEKLDSLIDEEKTILHSEIDVCIENAKEKLLQQKEQFIQQLNDVYDKKITECRNIALIHECDTLSITPSIERSIQDKLEQMSIQVNNSLCTFEKFPIKQCASIKTVPEGSTTQKTATLGRNKKLSFYFQRFEVFDDDYVTKVKELFVDRSRIYLLSESVIGGATIHKVVAFDHALKESHTIISREGELRGFTSDGKWNYLIDVEDESIIRCKTTELGSEIFFKSFFRAEGAKSLVFYSQDNLIIIIRKNSVLCLKQSGEVSQVNIDIDGANMTYGIFCPLKSEIFIIDSGPSNCLRVFDPIRKSFLQSYTPINPLSTYCIGIYKQFLLAPTGRSMLSIDLLRRDEIRVPELLREESQYIFVYGNKVFLLSNAPNGFKIQTYLIRVE</sequence>
<feature type="compositionally biased region" description="Low complexity" evidence="4">
    <location>
        <begin position="1"/>
        <end position="11"/>
    </location>
</feature>
<comment type="caution">
    <text evidence="6">The sequence shown here is derived from an EMBL/GenBank/DDBJ whole genome shotgun (WGS) entry which is preliminary data.</text>
</comment>
<reference evidence="6 7" key="1">
    <citation type="submission" date="2020-08" db="EMBL/GenBank/DDBJ databases">
        <authorList>
            <person name="Hejnol A."/>
        </authorList>
    </citation>
    <scope>NUCLEOTIDE SEQUENCE [LARGE SCALE GENOMIC DNA]</scope>
</reference>
<evidence type="ECO:0000313" key="7">
    <source>
        <dbReference type="Proteomes" id="UP000549394"/>
    </source>
</evidence>
<evidence type="ECO:0000256" key="2">
    <source>
        <dbReference type="ARBA" id="ARBA00022833"/>
    </source>
</evidence>
<dbReference type="PROSITE" id="PS50089">
    <property type="entry name" value="ZF_RING_2"/>
    <property type="match status" value="1"/>
</dbReference>
<keyword evidence="1 3" id="KW-0479">Metal-binding</keyword>
<dbReference type="Gene3D" id="3.30.40.10">
    <property type="entry name" value="Zinc/RING finger domain, C3HC4 (zinc finger)"/>
    <property type="match status" value="1"/>
</dbReference>
<evidence type="ECO:0000259" key="5">
    <source>
        <dbReference type="PROSITE" id="PS50089"/>
    </source>
</evidence>
<dbReference type="InterPro" id="IPR001841">
    <property type="entry name" value="Znf_RING"/>
</dbReference>
<keyword evidence="1 3" id="KW-0863">Zinc-finger</keyword>
<evidence type="ECO:0000256" key="4">
    <source>
        <dbReference type="SAM" id="MobiDB-lite"/>
    </source>
</evidence>
<organism evidence="6 7">
    <name type="scientific">Dimorphilus gyrociliatus</name>
    <dbReference type="NCBI Taxonomy" id="2664684"/>
    <lineage>
        <taxon>Eukaryota</taxon>
        <taxon>Metazoa</taxon>
        <taxon>Spiralia</taxon>
        <taxon>Lophotrochozoa</taxon>
        <taxon>Annelida</taxon>
        <taxon>Polychaeta</taxon>
        <taxon>Polychaeta incertae sedis</taxon>
        <taxon>Dinophilidae</taxon>
        <taxon>Dimorphilus</taxon>
    </lineage>
</organism>
<dbReference type="Proteomes" id="UP000549394">
    <property type="component" value="Unassembled WGS sequence"/>
</dbReference>
<protein>
    <submittedName>
        <fullName evidence="6">DgyrCDS9716</fullName>
    </submittedName>
</protein>
<feature type="region of interest" description="Disordered" evidence="4">
    <location>
        <begin position="1"/>
        <end position="22"/>
    </location>
</feature>
<dbReference type="SUPFAM" id="SSF57850">
    <property type="entry name" value="RING/U-box"/>
    <property type="match status" value="1"/>
</dbReference>
<keyword evidence="7" id="KW-1185">Reference proteome</keyword>
<feature type="domain" description="RING-type" evidence="5">
    <location>
        <begin position="32"/>
        <end position="75"/>
    </location>
</feature>
<name>A0A7I8VZZ6_9ANNE</name>